<keyword evidence="1" id="KW-0732">Signal</keyword>
<organism evidence="2 3">
    <name type="scientific">Pyrenophora tritici-repentis</name>
    <dbReference type="NCBI Taxonomy" id="45151"/>
    <lineage>
        <taxon>Eukaryota</taxon>
        <taxon>Fungi</taxon>
        <taxon>Dikarya</taxon>
        <taxon>Ascomycota</taxon>
        <taxon>Pezizomycotina</taxon>
        <taxon>Dothideomycetes</taxon>
        <taxon>Pleosporomycetidae</taxon>
        <taxon>Pleosporales</taxon>
        <taxon>Pleosporineae</taxon>
        <taxon>Pleosporaceae</taxon>
        <taxon>Pyrenophora</taxon>
    </lineage>
</organism>
<accession>A0A2W1CQR3</accession>
<dbReference type="AlphaFoldDB" id="A0A2W1CQR3"/>
<sequence length="57" mass="6584">MWYSALILAIMLETLQREVLLYIQDVCAKIKDKSAKSLQVKTFKLSNGSLRLLLKKE</sequence>
<evidence type="ECO:0000256" key="1">
    <source>
        <dbReference type="SAM" id="SignalP"/>
    </source>
</evidence>
<feature type="signal peptide" evidence="1">
    <location>
        <begin position="1"/>
        <end position="17"/>
    </location>
</feature>
<gene>
    <name evidence="2" type="ORF">Ptr86124_004428</name>
</gene>
<evidence type="ECO:0000313" key="3">
    <source>
        <dbReference type="Proteomes" id="UP000249757"/>
    </source>
</evidence>
<reference evidence="3" key="1">
    <citation type="journal article" date="2022" name="Microb. Genom.">
        <title>A global pangenome for the wheat fungal pathogen Pyrenophora tritici-repentis and prediction of effector protein structural homology.</title>
        <authorList>
            <person name="Moolhuijzen P.M."/>
            <person name="See P.T."/>
            <person name="Shi G."/>
            <person name="Powell H.R."/>
            <person name="Cockram J."/>
            <person name="Jorgensen L.N."/>
            <person name="Benslimane H."/>
            <person name="Strelkov S.E."/>
            <person name="Turner J."/>
            <person name="Liu Z."/>
            <person name="Moffat C.S."/>
        </authorList>
    </citation>
    <scope>NUCLEOTIDE SEQUENCE [LARGE SCALE GENOMIC DNA]</scope>
</reference>
<proteinExistence type="predicted"/>
<dbReference type="EMBL" id="NRDI02000005">
    <property type="protein sequence ID" value="KAI1515891.1"/>
    <property type="molecule type" value="Genomic_DNA"/>
</dbReference>
<protein>
    <submittedName>
        <fullName evidence="2">Uncharacterized protein</fullName>
    </submittedName>
</protein>
<evidence type="ECO:0000313" key="2">
    <source>
        <dbReference type="EMBL" id="KAI1515891.1"/>
    </source>
</evidence>
<keyword evidence="3" id="KW-1185">Reference proteome</keyword>
<comment type="caution">
    <text evidence="2">The sequence shown here is derived from an EMBL/GenBank/DDBJ whole genome shotgun (WGS) entry which is preliminary data.</text>
</comment>
<name>A0A2W1CQR3_9PLEO</name>
<feature type="chain" id="PRO_5041164348" evidence="1">
    <location>
        <begin position="18"/>
        <end position="57"/>
    </location>
</feature>
<dbReference type="Proteomes" id="UP000249757">
    <property type="component" value="Unassembled WGS sequence"/>
</dbReference>